<reference evidence="7" key="1">
    <citation type="submission" date="2021-03" db="EMBL/GenBank/DDBJ databases">
        <title>Genome sequencing and assembly of Tianweitania sediminis.</title>
        <authorList>
            <person name="Chhetri G."/>
        </authorList>
    </citation>
    <scope>NUCLEOTIDE SEQUENCE</scope>
    <source>
        <strain evidence="7">Z8</strain>
    </source>
</reference>
<evidence type="ECO:0000313" key="7">
    <source>
        <dbReference type="EMBL" id="MBP0441040.1"/>
    </source>
</evidence>
<dbReference type="Proteomes" id="UP000666240">
    <property type="component" value="Unassembled WGS sequence"/>
</dbReference>
<evidence type="ECO:0000256" key="4">
    <source>
        <dbReference type="ARBA" id="ARBA00022729"/>
    </source>
</evidence>
<evidence type="ECO:0000256" key="1">
    <source>
        <dbReference type="ARBA" id="ARBA00004418"/>
    </source>
</evidence>
<evidence type="ECO:0000313" key="8">
    <source>
        <dbReference type="Proteomes" id="UP000666240"/>
    </source>
</evidence>
<dbReference type="GO" id="GO:0030976">
    <property type="term" value="F:thiamine pyrophosphate binding"/>
    <property type="evidence" value="ECO:0007669"/>
    <property type="project" value="TreeGrafter"/>
</dbReference>
<dbReference type="AlphaFoldDB" id="A0A8J7R7J6"/>
<keyword evidence="5" id="KW-0574">Periplasm</keyword>
<sequence length="363" mass="39326">MRMNQRLRSMITTTAAVALLGLGAATAVAQDAPVAGEVAEGSLKGKTLTFASFGGIFQDGQLAALQDFVQKSGVTLLSDGPTEIAKVQAQVESGNVTWDVVDTADFPPYVHCGTLFQKLDFSKIDTSKIPEGQTSECSVPAMNYGVVLMYNTEKYKDNPPQTWLDFFDTEKFPGVRGIDGSGDFTGGLLEQAFRATGGDPKAMTADDIDTAIDKVRQLGPDTIFWKTGAESQQLIESGEADMAMMWTGRAMTAVKNGAQYTPAWQDWLVVMDQLTIPVGVKDPDASHALINAYLGKEAQEILTEKTSYTPINTEAKPEVEPAVAAFLTNTPERQAQGYQQNIKFWVDNFDTTQEKWSAMMAGG</sequence>
<dbReference type="GO" id="GO:0015888">
    <property type="term" value="P:thiamine transport"/>
    <property type="evidence" value="ECO:0007669"/>
    <property type="project" value="TreeGrafter"/>
</dbReference>
<evidence type="ECO:0000256" key="3">
    <source>
        <dbReference type="ARBA" id="ARBA00022448"/>
    </source>
</evidence>
<dbReference type="GO" id="GO:0030975">
    <property type="term" value="F:thiamine binding"/>
    <property type="evidence" value="ECO:0007669"/>
    <property type="project" value="TreeGrafter"/>
</dbReference>
<protein>
    <submittedName>
        <fullName evidence="7">Extracellular solute-binding protein</fullName>
    </submittedName>
</protein>
<dbReference type="Pfam" id="PF13416">
    <property type="entry name" value="SBP_bac_8"/>
    <property type="match status" value="1"/>
</dbReference>
<accession>A0A8J7R7J6</accession>
<name>A0A8J7R7J6_9HYPH</name>
<dbReference type="EMBL" id="JAGIYY010000010">
    <property type="protein sequence ID" value="MBP0441040.1"/>
    <property type="molecule type" value="Genomic_DNA"/>
</dbReference>
<comment type="caution">
    <text evidence="7">The sequence shown here is derived from an EMBL/GenBank/DDBJ whole genome shotgun (WGS) entry which is preliminary data.</text>
</comment>
<organism evidence="7 8">
    <name type="scientific">Tianweitania sediminis</name>
    <dbReference type="NCBI Taxonomy" id="1502156"/>
    <lineage>
        <taxon>Bacteria</taxon>
        <taxon>Pseudomonadati</taxon>
        <taxon>Pseudomonadota</taxon>
        <taxon>Alphaproteobacteria</taxon>
        <taxon>Hyphomicrobiales</taxon>
        <taxon>Phyllobacteriaceae</taxon>
        <taxon>Tianweitania</taxon>
    </lineage>
</organism>
<evidence type="ECO:0000256" key="5">
    <source>
        <dbReference type="ARBA" id="ARBA00022764"/>
    </source>
</evidence>
<dbReference type="SUPFAM" id="SSF53850">
    <property type="entry name" value="Periplasmic binding protein-like II"/>
    <property type="match status" value="1"/>
</dbReference>
<proteinExistence type="inferred from homology"/>
<evidence type="ECO:0000256" key="2">
    <source>
        <dbReference type="ARBA" id="ARBA00008520"/>
    </source>
</evidence>
<evidence type="ECO:0000256" key="6">
    <source>
        <dbReference type="SAM" id="SignalP"/>
    </source>
</evidence>
<dbReference type="PANTHER" id="PTHR30006">
    <property type="entry name" value="THIAMINE-BINDING PERIPLASMIC PROTEIN-RELATED"/>
    <property type="match status" value="1"/>
</dbReference>
<feature type="chain" id="PRO_5035181846" evidence="6">
    <location>
        <begin position="30"/>
        <end position="363"/>
    </location>
</feature>
<keyword evidence="4 6" id="KW-0732">Signal</keyword>
<keyword evidence="8" id="KW-1185">Reference proteome</keyword>
<feature type="signal peptide" evidence="6">
    <location>
        <begin position="1"/>
        <end position="29"/>
    </location>
</feature>
<comment type="subcellular location">
    <subcellularLocation>
        <location evidence="1">Periplasm</location>
    </subcellularLocation>
</comment>
<dbReference type="Gene3D" id="3.40.190.10">
    <property type="entry name" value="Periplasmic binding protein-like II"/>
    <property type="match status" value="2"/>
</dbReference>
<gene>
    <name evidence="7" type="ORF">J5Y06_20525</name>
</gene>
<comment type="similarity">
    <text evidence="2">Belongs to the bacterial solute-binding protein 1 family.</text>
</comment>
<dbReference type="PANTHER" id="PTHR30006:SF3">
    <property type="entry name" value="THIAMINE-BINDING PERIPLASMIC PROTEIN"/>
    <property type="match status" value="1"/>
</dbReference>
<keyword evidence="3" id="KW-0813">Transport</keyword>
<dbReference type="GO" id="GO:0030288">
    <property type="term" value="C:outer membrane-bounded periplasmic space"/>
    <property type="evidence" value="ECO:0007669"/>
    <property type="project" value="TreeGrafter"/>
</dbReference>
<dbReference type="InterPro" id="IPR006059">
    <property type="entry name" value="SBP"/>
</dbReference>